<reference evidence="1 2" key="1">
    <citation type="journal article" date="2014" name="Agronomy (Basel)">
        <title>A Draft Genome Sequence for Ensete ventricosum, the Drought-Tolerant Tree Against Hunger.</title>
        <authorList>
            <person name="Harrison J."/>
            <person name="Moore K.A."/>
            <person name="Paszkiewicz K."/>
            <person name="Jones T."/>
            <person name="Grant M."/>
            <person name="Ambacheew D."/>
            <person name="Muzemil S."/>
            <person name="Studholme D.J."/>
        </authorList>
    </citation>
    <scope>NUCLEOTIDE SEQUENCE [LARGE SCALE GENOMIC DNA]</scope>
</reference>
<organism evidence="1 2">
    <name type="scientific">Ensete ventricosum</name>
    <name type="common">Abyssinian banana</name>
    <name type="synonym">Musa ensete</name>
    <dbReference type="NCBI Taxonomy" id="4639"/>
    <lineage>
        <taxon>Eukaryota</taxon>
        <taxon>Viridiplantae</taxon>
        <taxon>Streptophyta</taxon>
        <taxon>Embryophyta</taxon>
        <taxon>Tracheophyta</taxon>
        <taxon>Spermatophyta</taxon>
        <taxon>Magnoliopsida</taxon>
        <taxon>Liliopsida</taxon>
        <taxon>Zingiberales</taxon>
        <taxon>Musaceae</taxon>
        <taxon>Ensete</taxon>
    </lineage>
</organism>
<name>A0A426WZS2_ENSVE</name>
<dbReference type="EMBL" id="AMZH03030910">
    <property type="protein sequence ID" value="RRT32711.1"/>
    <property type="molecule type" value="Genomic_DNA"/>
</dbReference>
<evidence type="ECO:0000313" key="2">
    <source>
        <dbReference type="Proteomes" id="UP000287651"/>
    </source>
</evidence>
<dbReference type="Proteomes" id="UP000287651">
    <property type="component" value="Unassembled WGS sequence"/>
</dbReference>
<proteinExistence type="predicted"/>
<protein>
    <submittedName>
        <fullName evidence="1">Uncharacterized protein</fullName>
    </submittedName>
</protein>
<evidence type="ECO:0000313" key="1">
    <source>
        <dbReference type="EMBL" id="RRT32711.1"/>
    </source>
</evidence>
<sequence length="116" mass="12764">MPTCMDSEDIATKGRDFTCQGREFLILQTPVVLSNMYEVVAVMPAGLSRKGKGCIGFREPSPKCVENHMDLLHSSSLQISRWTTMEMTPLPCSCGTTVDATSVGCRTCPGTWRRLC</sequence>
<comment type="caution">
    <text evidence="1">The sequence shown here is derived from an EMBL/GenBank/DDBJ whole genome shotgun (WGS) entry which is preliminary data.</text>
</comment>
<accession>A0A426WZS2</accession>
<gene>
    <name evidence="1" type="ORF">B296_00054538</name>
</gene>
<dbReference type="AlphaFoldDB" id="A0A426WZS2"/>